<comment type="subcellular location">
    <subcellularLocation>
        <location evidence="1">Membrane</location>
        <topology evidence="1">Multi-pass membrane protein</topology>
    </subcellularLocation>
</comment>
<reference evidence="6 7" key="1">
    <citation type="submission" date="2018-12" db="EMBL/GenBank/DDBJ databases">
        <authorList>
            <consortium name="Pathogen Informatics"/>
        </authorList>
    </citation>
    <scope>NUCLEOTIDE SEQUENCE [LARGE SCALE GENOMIC DNA]</scope>
    <source>
        <strain evidence="6 7">NCTC13098</strain>
    </source>
</reference>
<dbReference type="Gene3D" id="1.10.3720.10">
    <property type="entry name" value="MetI-like"/>
    <property type="match status" value="1"/>
</dbReference>
<keyword evidence="3 5" id="KW-1133">Transmembrane helix</keyword>
<proteinExistence type="predicted"/>
<feature type="transmembrane region" description="Helical" evidence="5">
    <location>
        <begin position="88"/>
        <end position="119"/>
    </location>
</feature>
<dbReference type="KEGG" id="rtg:NCTC13098_04909"/>
<dbReference type="SUPFAM" id="SSF161098">
    <property type="entry name" value="MetI-like"/>
    <property type="match status" value="1"/>
</dbReference>
<feature type="transmembrane region" description="Helical" evidence="5">
    <location>
        <begin position="30"/>
        <end position="56"/>
    </location>
</feature>
<evidence type="ECO:0000256" key="3">
    <source>
        <dbReference type="ARBA" id="ARBA00022989"/>
    </source>
</evidence>
<dbReference type="GO" id="GO:0016020">
    <property type="term" value="C:membrane"/>
    <property type="evidence" value="ECO:0007669"/>
    <property type="project" value="UniProtKB-SubCell"/>
</dbReference>
<sequence>MAYQSEARRHTAWPQLRHKLSVVSQEPANLLAVLLLVLFSWIILAPVVSVLLNAVLVQSGDEGRTGTTEGALTSWYLLRTLTSRMSDLLLWTPLLNTLAIALTTVTGALAIGIALAWLINRTDIAGRKGFSTLLIVPFMFAFLDLRPGVEHHFQKTTPSGDSRDGWKRWACRRRTGWPMATSRLSSL</sequence>
<keyword evidence="4 5" id="KW-0472">Membrane</keyword>
<evidence type="ECO:0000256" key="4">
    <source>
        <dbReference type="ARBA" id="ARBA00023136"/>
    </source>
</evidence>
<accession>A0A3P8KH93</accession>
<dbReference type="AlphaFoldDB" id="A0A3P8KH93"/>
<dbReference type="EMBL" id="LR131271">
    <property type="protein sequence ID" value="VDR28525.1"/>
    <property type="molecule type" value="Genomic_DNA"/>
</dbReference>
<evidence type="ECO:0000313" key="6">
    <source>
        <dbReference type="EMBL" id="VDR28525.1"/>
    </source>
</evidence>
<keyword evidence="2 5" id="KW-0812">Transmembrane</keyword>
<gene>
    <name evidence="6" type="ORF">NCTC13098_04909</name>
</gene>
<organism evidence="6 7">
    <name type="scientific">Raoultella terrigena</name>
    <name type="common">Klebsiella terrigena</name>
    <dbReference type="NCBI Taxonomy" id="577"/>
    <lineage>
        <taxon>Bacteria</taxon>
        <taxon>Pseudomonadati</taxon>
        <taxon>Pseudomonadota</taxon>
        <taxon>Gammaproteobacteria</taxon>
        <taxon>Enterobacterales</taxon>
        <taxon>Enterobacteriaceae</taxon>
        <taxon>Klebsiella/Raoultella group</taxon>
        <taxon>Raoultella</taxon>
    </lineage>
</organism>
<name>A0A3P8KH93_RAOTE</name>
<evidence type="ECO:0000256" key="1">
    <source>
        <dbReference type="ARBA" id="ARBA00004141"/>
    </source>
</evidence>
<protein>
    <submittedName>
        <fullName evidence="6">ABC-type maltose transport systems, permease component</fullName>
    </submittedName>
</protein>
<evidence type="ECO:0000313" key="7">
    <source>
        <dbReference type="Proteomes" id="UP000274346"/>
    </source>
</evidence>
<dbReference type="Proteomes" id="UP000274346">
    <property type="component" value="Chromosome"/>
</dbReference>
<evidence type="ECO:0000256" key="2">
    <source>
        <dbReference type="ARBA" id="ARBA00022692"/>
    </source>
</evidence>
<evidence type="ECO:0000256" key="5">
    <source>
        <dbReference type="SAM" id="Phobius"/>
    </source>
</evidence>
<dbReference type="InterPro" id="IPR035906">
    <property type="entry name" value="MetI-like_sf"/>
</dbReference>